<dbReference type="PROSITE" id="PS50006">
    <property type="entry name" value="FHA_DOMAIN"/>
    <property type="match status" value="1"/>
</dbReference>
<accession>A0A1A5ZYG3</accession>
<evidence type="ECO:0000259" key="3">
    <source>
        <dbReference type="PROSITE" id="PS50006"/>
    </source>
</evidence>
<feature type="compositionally biased region" description="Acidic residues" evidence="1">
    <location>
        <begin position="626"/>
        <end position="637"/>
    </location>
</feature>
<feature type="region of interest" description="Disordered" evidence="1">
    <location>
        <begin position="664"/>
        <end position="703"/>
    </location>
</feature>
<dbReference type="AlphaFoldDB" id="A0A1A5ZYG3"/>
<keyword evidence="2" id="KW-0812">Transmembrane</keyword>
<feature type="transmembrane region" description="Helical" evidence="2">
    <location>
        <begin position="884"/>
        <end position="907"/>
    </location>
</feature>
<evidence type="ECO:0000313" key="4">
    <source>
        <dbReference type="EMBL" id="OBR82852.1"/>
    </source>
</evidence>
<name>A0A1A5ZYG3_9TREE</name>
<feature type="region of interest" description="Disordered" evidence="1">
    <location>
        <begin position="408"/>
        <end position="458"/>
    </location>
</feature>
<dbReference type="SMART" id="SM00240">
    <property type="entry name" value="FHA"/>
    <property type="match status" value="1"/>
</dbReference>
<feature type="compositionally biased region" description="Acidic residues" evidence="1">
    <location>
        <begin position="572"/>
        <end position="607"/>
    </location>
</feature>
<evidence type="ECO:0000256" key="1">
    <source>
        <dbReference type="SAM" id="MobiDB-lite"/>
    </source>
</evidence>
<dbReference type="OrthoDB" id="4096268at2759"/>
<feature type="region of interest" description="Disordered" evidence="1">
    <location>
        <begin position="478"/>
        <end position="637"/>
    </location>
</feature>
<protein>
    <recommendedName>
        <fullName evidence="3">FHA domain-containing protein</fullName>
    </recommendedName>
</protein>
<evidence type="ECO:0000256" key="2">
    <source>
        <dbReference type="SAM" id="Phobius"/>
    </source>
</evidence>
<reference evidence="4" key="1">
    <citation type="submission" date="2013-07" db="EMBL/GenBank/DDBJ databases">
        <title>The Genome Sequence of Cryptococcus dejecticola CBS10117.</title>
        <authorList>
            <consortium name="The Broad Institute Genome Sequencing Platform"/>
            <person name="Cuomo C."/>
            <person name="Litvintseva A."/>
            <person name="Chen Y."/>
            <person name="Heitman J."/>
            <person name="Sun S."/>
            <person name="Springer D."/>
            <person name="Dromer F."/>
            <person name="Young S.K."/>
            <person name="Zeng Q."/>
            <person name="Gargeya S."/>
            <person name="Fitzgerald M."/>
            <person name="Abouelleil A."/>
            <person name="Alvarado L."/>
            <person name="Berlin A.M."/>
            <person name="Chapman S.B."/>
            <person name="Dewar J."/>
            <person name="Goldberg J."/>
            <person name="Griggs A."/>
            <person name="Gujja S."/>
            <person name="Hansen M."/>
            <person name="Howarth C."/>
            <person name="Imamovic A."/>
            <person name="Larimer J."/>
            <person name="McCowan C."/>
            <person name="Murphy C."/>
            <person name="Pearson M."/>
            <person name="Priest M."/>
            <person name="Roberts A."/>
            <person name="Saif S."/>
            <person name="Shea T."/>
            <person name="Sykes S."/>
            <person name="Wortman J."/>
            <person name="Nusbaum C."/>
            <person name="Birren B."/>
        </authorList>
    </citation>
    <scope>NUCLEOTIDE SEQUENCE [LARGE SCALE GENOMIC DNA]</scope>
    <source>
        <strain evidence="4">CBS 10117</strain>
    </source>
</reference>
<dbReference type="CDD" id="cd00060">
    <property type="entry name" value="FHA"/>
    <property type="match status" value="1"/>
</dbReference>
<feature type="compositionally biased region" description="Basic and acidic residues" evidence="1">
    <location>
        <begin position="552"/>
        <end position="565"/>
    </location>
</feature>
<keyword evidence="2" id="KW-1133">Transmembrane helix</keyword>
<dbReference type="VEuPathDB" id="FungiDB:I303_06409"/>
<feature type="compositionally biased region" description="Polar residues" evidence="1">
    <location>
        <begin position="688"/>
        <end position="703"/>
    </location>
</feature>
<organism evidence="4">
    <name type="scientific">Kwoniella dejecticola CBS 10117</name>
    <dbReference type="NCBI Taxonomy" id="1296121"/>
    <lineage>
        <taxon>Eukaryota</taxon>
        <taxon>Fungi</taxon>
        <taxon>Dikarya</taxon>
        <taxon>Basidiomycota</taxon>
        <taxon>Agaricomycotina</taxon>
        <taxon>Tremellomycetes</taxon>
        <taxon>Tremellales</taxon>
        <taxon>Cryptococcaceae</taxon>
        <taxon>Kwoniella</taxon>
    </lineage>
</organism>
<feature type="region of interest" description="Disordered" evidence="1">
    <location>
        <begin position="299"/>
        <end position="372"/>
    </location>
</feature>
<sequence length="911" mass="100080">MSKTVDKENTTPPSDWFISLTEKSKGKTTYFTIKELLINTAKRKDNPKAFVPGGVLLGRKSNSSALRNGQFESPIISRAHAQLVVSTTARVYLIDLGSMHGTSLGSNIDSNNAAQLAPAHEPVQLLHGDTLFLGKKVHSSGNDYDAVKLQVEYRHPHLGRPFQLNGQRDGLILFNPMNPTATLADTQPQFETNPMFAKMRAATQAQIRETTQPNATMSPAVDEVEKQEIEFIGTRSQISGLTKYSPIEIHSTGPQSPISVKSKSDSDSCLLDQENVDPRQSETRNNTYKVPLSVLYISEEDDTASLPRGSSESEDGELDDDSMTDYEDHEDDDDHDVEEGPEMMDLKGGSLPDVNGSRSPSPIMPTDVARLDSPDLPMWSPVITNAPESQTDFRTEMLASISEAAVSLGQESFPPKDMDLEAPSQPEPEYGAWYSYSSDEEEIRPDDSPTQMAHPPLTIEHASSPLYLFPAVRSDLDGHYSALGDIHNSDEDFPEQEADSSQNDQDSAEEYSHGEGEEDHDEDDFDEEEDFNEESSLKYDESDQESASDSQDSVKDAYYRNRYFSDEMSVASEEDAQSYDSDPENQEDDAEEDSEDDEIDEDNDADHDDDRVSARSDVALCNETFSEPEQEASDEEGMIVEPSMEVKSSNVAGSNEGVIEKNAEEHQTGTHRFERDDAAVPAEAETVGRTNARSRAKDNQPSQLEEAIDYAERVDENATIDPVNFTLDMKAEILSQYDATEQIDKEVDVAVQSLESDHQGNDKVEECLALSEQVGVRDMDVVRPANGGKAEYETTEEDSRHITEVPMVIDADIFLARASTPPLSDTSSDAPVTPESNKKRSLPAEFTIAQYGHEQDEGIALAPATTTPTGIDTHNRPTKKIKRIASTVGLLAVGAAIGSAGTVMGLMRLGA</sequence>
<dbReference type="InterPro" id="IPR000253">
    <property type="entry name" value="FHA_dom"/>
</dbReference>
<dbReference type="SUPFAM" id="SSF49879">
    <property type="entry name" value="SMAD/FHA domain"/>
    <property type="match status" value="1"/>
</dbReference>
<dbReference type="Pfam" id="PF00498">
    <property type="entry name" value="FHA"/>
    <property type="match status" value="1"/>
</dbReference>
<gene>
    <name evidence="4" type="ORF">I303_06409</name>
</gene>
<dbReference type="Gene3D" id="2.60.200.20">
    <property type="match status" value="1"/>
</dbReference>
<feature type="region of interest" description="Disordered" evidence="1">
    <location>
        <begin position="820"/>
        <end position="840"/>
    </location>
</feature>
<feature type="compositionally biased region" description="Polar residues" evidence="1">
    <location>
        <begin position="821"/>
        <end position="830"/>
    </location>
</feature>
<proteinExistence type="predicted"/>
<feature type="compositionally biased region" description="Basic and acidic residues" evidence="1">
    <location>
        <begin position="664"/>
        <end position="678"/>
    </location>
</feature>
<feature type="compositionally biased region" description="Acidic residues" evidence="1">
    <location>
        <begin position="516"/>
        <end position="533"/>
    </location>
</feature>
<dbReference type="STRING" id="1296121.A0A1A5ZYG3"/>
<feature type="domain" description="FHA" evidence="3">
    <location>
        <begin position="55"/>
        <end position="104"/>
    </location>
</feature>
<dbReference type="EMBL" id="KI894034">
    <property type="protein sequence ID" value="OBR82852.1"/>
    <property type="molecule type" value="Genomic_DNA"/>
</dbReference>
<dbReference type="InterPro" id="IPR008984">
    <property type="entry name" value="SMAD_FHA_dom_sf"/>
</dbReference>
<feature type="region of interest" description="Disordered" evidence="1">
    <location>
        <begin position="247"/>
        <end position="287"/>
    </location>
</feature>
<feature type="compositionally biased region" description="Acidic residues" evidence="1">
    <location>
        <begin position="312"/>
        <end position="342"/>
    </location>
</feature>
<keyword evidence="2" id="KW-0472">Membrane</keyword>